<dbReference type="Pfam" id="PF00593">
    <property type="entry name" value="TonB_dep_Rec_b-barrel"/>
    <property type="match status" value="1"/>
</dbReference>
<dbReference type="InterPro" id="IPR039426">
    <property type="entry name" value="TonB-dep_rcpt-like"/>
</dbReference>
<dbReference type="InterPro" id="IPR036942">
    <property type="entry name" value="Beta-barrel_TonB_sf"/>
</dbReference>
<proteinExistence type="inferred from homology"/>
<keyword evidence="5 9" id="KW-0798">TonB box</keyword>
<comment type="caution">
    <text evidence="13">The sequence shown here is derived from an EMBL/GenBank/DDBJ whole genome shotgun (WGS) entry which is preliminary data.</text>
</comment>
<organism evidence="13 14">
    <name type="scientific">Lacihabitans soyangensis</name>
    <dbReference type="NCBI Taxonomy" id="869394"/>
    <lineage>
        <taxon>Bacteria</taxon>
        <taxon>Pseudomonadati</taxon>
        <taxon>Bacteroidota</taxon>
        <taxon>Cytophagia</taxon>
        <taxon>Cytophagales</taxon>
        <taxon>Leadbetterellaceae</taxon>
        <taxon>Lacihabitans</taxon>
    </lineage>
</organism>
<keyword evidence="7 8" id="KW-0998">Cell outer membrane</keyword>
<feature type="chain" id="PRO_5042195512" evidence="10">
    <location>
        <begin position="27"/>
        <end position="1003"/>
    </location>
</feature>
<evidence type="ECO:0000256" key="1">
    <source>
        <dbReference type="ARBA" id="ARBA00004571"/>
    </source>
</evidence>
<dbReference type="Gene3D" id="2.60.40.1120">
    <property type="entry name" value="Carboxypeptidase-like, regulatory domain"/>
    <property type="match status" value="1"/>
</dbReference>
<evidence type="ECO:0000256" key="5">
    <source>
        <dbReference type="ARBA" id="ARBA00023077"/>
    </source>
</evidence>
<accession>A0AAE3GZ69</accession>
<feature type="domain" description="TonB-dependent receptor plug" evidence="12">
    <location>
        <begin position="121"/>
        <end position="227"/>
    </location>
</feature>
<dbReference type="Pfam" id="PF13715">
    <property type="entry name" value="CarbopepD_reg_2"/>
    <property type="match status" value="1"/>
</dbReference>
<evidence type="ECO:0000256" key="3">
    <source>
        <dbReference type="ARBA" id="ARBA00022452"/>
    </source>
</evidence>
<dbReference type="Gene3D" id="2.40.170.20">
    <property type="entry name" value="TonB-dependent receptor, beta-barrel domain"/>
    <property type="match status" value="1"/>
</dbReference>
<dbReference type="NCBIfam" id="TIGR04056">
    <property type="entry name" value="OMP_RagA_SusC"/>
    <property type="match status" value="1"/>
</dbReference>
<keyword evidence="3 8" id="KW-1134">Transmembrane beta strand</keyword>
<protein>
    <submittedName>
        <fullName evidence="13">TonB-dependent receptor</fullName>
    </submittedName>
</protein>
<feature type="signal peptide" evidence="10">
    <location>
        <begin position="1"/>
        <end position="26"/>
    </location>
</feature>
<evidence type="ECO:0000256" key="2">
    <source>
        <dbReference type="ARBA" id="ARBA00022448"/>
    </source>
</evidence>
<dbReference type="PROSITE" id="PS52016">
    <property type="entry name" value="TONB_DEPENDENT_REC_3"/>
    <property type="match status" value="1"/>
</dbReference>
<dbReference type="InterPro" id="IPR023997">
    <property type="entry name" value="TonB-dep_OMP_SusC/RagA_CS"/>
</dbReference>
<sequence length="1003" mass="109653">MQKNYLKLKLLFCLVFLACTSFGVFAQNTIKVAGIVSSTSGEKLPGVSVTVKSSSTGTLTDPNGKFSIDAGPNASLVFSYIGFEAQTVEVNGRTQISVTLKESNTSLEEIVVVGYGQQTRKSLTSSISTVAAKDLNRGAIADPTQLLQGKVAGLNITRSGDPNGRPSIVLRGASTLREGEASQPLFVIDGVVGADLATVAPDDIMSMDVLKDAAATSIYGSRAANGVIIITTNRPKDGQSFASYKAYVASESVSNTIKMMSGDQMRSYLTKNGKSLGPDDDMGVNTNWQDVVSQTGFSQNHNVSFGGGTKSTNYNASINYFDQNGIIKGSGLDRLIGRISIEQYALKDKLRMGLTLASTQSNSSLVPFQDVVLINRLRYLPTVAPFNEDGTYYENLARSNYFNPLGIIDNAKVKSNSKTSLANFKATLKLPAGFSYDVSATIQNNQTNGSEFYNDYYTRNYNNIAFTTNYTVIGGRNGLAVRNTYENKNTLFENYLTYNKTFGKHNINAIAGYSWQQTLNGDGFQANNTNFPTNDTQANFLGLGNSQAVSGFVVDYGGNNYSKLRLISDYARLNYSYEGKYFVQSSLRRDGSSAFGANNRWGYFPSVSAAWGIDGEDFMKNQNVFSELKLRVSYGQTGNSLGFNPLVSLLRYGNVGTFLVNGVTLSAIGVVQNPNPDLRWEKTAMSNIGLDFGILKSKVTGTLDLYNKRTTDLIWTYDVDPSVYLFRQLTANAGEMSNKGVELTLNYTPVKAKNFTWNTSVNLAHNRNLLVSLKGEGLQADSLLMAAPNGGGQTGSTVQILLSGQPVGQFFTFQHAGRNEAGVSQFTSSKGGTTLVPLNKNDYFLAGNAQPKLLLGWNNNLTYKQFDLNFFFRSVLGNKIMNTVRADFNRPQEAGSYNVLVETADEPIGDFNAFRYSDRYIESGSFLRLDNATFGYTINTKKDYIKNLRLYLSGNNIFILTKYTGIDPEVNMGGLTPGVDWTRFGNGFYPKTRTFMFGLNANF</sequence>
<dbReference type="GO" id="GO:0009279">
    <property type="term" value="C:cell outer membrane"/>
    <property type="evidence" value="ECO:0007669"/>
    <property type="project" value="UniProtKB-SubCell"/>
</dbReference>
<dbReference type="Gene3D" id="2.170.130.10">
    <property type="entry name" value="TonB-dependent receptor, plug domain"/>
    <property type="match status" value="1"/>
</dbReference>
<keyword evidence="10" id="KW-0732">Signal</keyword>
<dbReference type="AlphaFoldDB" id="A0AAE3GZ69"/>
<evidence type="ECO:0000256" key="6">
    <source>
        <dbReference type="ARBA" id="ARBA00023136"/>
    </source>
</evidence>
<dbReference type="InterPro" id="IPR037066">
    <property type="entry name" value="Plug_dom_sf"/>
</dbReference>
<keyword evidence="13" id="KW-0675">Receptor</keyword>
<comment type="similarity">
    <text evidence="8 9">Belongs to the TonB-dependent receptor family.</text>
</comment>
<evidence type="ECO:0000256" key="8">
    <source>
        <dbReference type="PROSITE-ProRule" id="PRU01360"/>
    </source>
</evidence>
<evidence type="ECO:0000256" key="9">
    <source>
        <dbReference type="RuleBase" id="RU003357"/>
    </source>
</evidence>
<name>A0AAE3GZ69_9BACT</name>
<dbReference type="InterPro" id="IPR008969">
    <property type="entry name" value="CarboxyPept-like_regulatory"/>
</dbReference>
<dbReference type="EMBL" id="RJUF01000003">
    <property type="protein sequence ID" value="MCP9761757.1"/>
    <property type="molecule type" value="Genomic_DNA"/>
</dbReference>
<evidence type="ECO:0000256" key="4">
    <source>
        <dbReference type="ARBA" id="ARBA00022692"/>
    </source>
</evidence>
<dbReference type="InterPro" id="IPR000531">
    <property type="entry name" value="Beta-barrel_TonB"/>
</dbReference>
<keyword evidence="6 8" id="KW-0472">Membrane</keyword>
<dbReference type="InterPro" id="IPR012910">
    <property type="entry name" value="Plug_dom"/>
</dbReference>
<evidence type="ECO:0000256" key="7">
    <source>
        <dbReference type="ARBA" id="ARBA00023237"/>
    </source>
</evidence>
<evidence type="ECO:0000256" key="10">
    <source>
        <dbReference type="SAM" id="SignalP"/>
    </source>
</evidence>
<evidence type="ECO:0000259" key="12">
    <source>
        <dbReference type="Pfam" id="PF07715"/>
    </source>
</evidence>
<dbReference type="InterPro" id="IPR023996">
    <property type="entry name" value="TonB-dep_OMP_SusC/RagA"/>
</dbReference>
<dbReference type="SUPFAM" id="SSF49464">
    <property type="entry name" value="Carboxypeptidase regulatory domain-like"/>
    <property type="match status" value="1"/>
</dbReference>
<evidence type="ECO:0000259" key="11">
    <source>
        <dbReference type="Pfam" id="PF00593"/>
    </source>
</evidence>
<reference evidence="13 14" key="1">
    <citation type="submission" date="2018-11" db="EMBL/GenBank/DDBJ databases">
        <title>Novel bacteria species description.</title>
        <authorList>
            <person name="Han J.-H."/>
        </authorList>
    </citation>
    <scope>NUCLEOTIDE SEQUENCE [LARGE SCALE GENOMIC DNA]</scope>
    <source>
        <strain evidence="13 14">KCTC23259</strain>
    </source>
</reference>
<feature type="domain" description="TonB-dependent receptor-like beta-barrel" evidence="11">
    <location>
        <begin position="370"/>
        <end position="957"/>
    </location>
</feature>
<dbReference type="Pfam" id="PF07715">
    <property type="entry name" value="Plug"/>
    <property type="match status" value="1"/>
</dbReference>
<keyword evidence="2 8" id="KW-0813">Transport</keyword>
<gene>
    <name evidence="13" type="ORF">EGI31_02235</name>
</gene>
<keyword evidence="14" id="KW-1185">Reference proteome</keyword>
<keyword evidence="4 8" id="KW-0812">Transmembrane</keyword>
<comment type="subcellular location">
    <subcellularLocation>
        <location evidence="1 8">Cell outer membrane</location>
        <topology evidence="1 8">Multi-pass membrane protein</topology>
    </subcellularLocation>
</comment>
<evidence type="ECO:0000313" key="13">
    <source>
        <dbReference type="EMBL" id="MCP9761757.1"/>
    </source>
</evidence>
<dbReference type="SUPFAM" id="SSF56935">
    <property type="entry name" value="Porins"/>
    <property type="match status" value="1"/>
</dbReference>
<dbReference type="Proteomes" id="UP001204144">
    <property type="component" value="Unassembled WGS sequence"/>
</dbReference>
<dbReference type="NCBIfam" id="TIGR04057">
    <property type="entry name" value="SusC_RagA_signa"/>
    <property type="match status" value="1"/>
</dbReference>
<evidence type="ECO:0000313" key="14">
    <source>
        <dbReference type="Proteomes" id="UP001204144"/>
    </source>
</evidence>